<reference evidence="3" key="1">
    <citation type="journal article" date="2020" name="Nature">
        <title>Giant virus diversity and host interactions through global metagenomics.</title>
        <authorList>
            <person name="Schulz F."/>
            <person name="Roux S."/>
            <person name="Paez-Espino D."/>
            <person name="Jungbluth S."/>
            <person name="Walsh D.A."/>
            <person name="Denef V.J."/>
            <person name="McMahon K.D."/>
            <person name="Konstantinidis K.T."/>
            <person name="Eloe-Fadrosh E.A."/>
            <person name="Kyrpides N.C."/>
            <person name="Woyke T."/>
        </authorList>
    </citation>
    <scope>NUCLEOTIDE SEQUENCE</scope>
    <source>
        <strain evidence="3">GVMAG-S-1102113-118</strain>
    </source>
</reference>
<dbReference type="SUPFAM" id="SSF52374">
    <property type="entry name" value="Nucleotidylyl transferase"/>
    <property type="match status" value="1"/>
</dbReference>
<dbReference type="GO" id="GO:0003824">
    <property type="term" value="F:catalytic activity"/>
    <property type="evidence" value="ECO:0007669"/>
    <property type="project" value="InterPro"/>
</dbReference>
<dbReference type="InterPro" id="IPR014729">
    <property type="entry name" value="Rossmann-like_a/b/a_fold"/>
</dbReference>
<name>A0A6C0KAU2_9ZZZZ</name>
<organism evidence="3">
    <name type="scientific">viral metagenome</name>
    <dbReference type="NCBI Taxonomy" id="1070528"/>
    <lineage>
        <taxon>unclassified sequences</taxon>
        <taxon>metagenomes</taxon>
        <taxon>organismal metagenomes</taxon>
    </lineage>
</organism>
<evidence type="ECO:0000259" key="2">
    <source>
        <dbReference type="Pfam" id="PF01467"/>
    </source>
</evidence>
<protein>
    <recommendedName>
        <fullName evidence="2">Cytidyltransferase-like domain-containing protein</fullName>
    </recommendedName>
</protein>
<dbReference type="EMBL" id="MN740841">
    <property type="protein sequence ID" value="QHU14513.1"/>
    <property type="molecule type" value="Genomic_DNA"/>
</dbReference>
<dbReference type="Pfam" id="PF01467">
    <property type="entry name" value="CTP_transf_like"/>
    <property type="match status" value="1"/>
</dbReference>
<sequence length="272" mass="31002">MRIVIHNGVPPTFSCSGKRMSMGRAYSAYRRGATFFANRKTVSLDRYYAQHFGESKLPMAYFTYGRFQPGHKGHKVVIDHMLGLGNKDDVYVYVSESLNKRTKPCNYEEISKQPCENPLDTDTKIKILRTQNPDASAENIKPMRNPFQSLRLLDKYEKLTFVIGKDREDGFRRMFARNKNVVVSGVPRPKGGISSTLIREAVLTDDLPFVREAMGLEDDKHDNLVDSVVRKIKAAYVPVQEKPPPKKKPAKKRSPPKKRSPQAASKRVKMKK</sequence>
<proteinExistence type="predicted"/>
<dbReference type="Gene3D" id="3.40.50.620">
    <property type="entry name" value="HUPs"/>
    <property type="match status" value="1"/>
</dbReference>
<accession>A0A6C0KAU2</accession>
<evidence type="ECO:0000256" key="1">
    <source>
        <dbReference type="SAM" id="MobiDB-lite"/>
    </source>
</evidence>
<feature type="domain" description="Cytidyltransferase-like" evidence="2">
    <location>
        <begin position="63"/>
        <end position="200"/>
    </location>
</feature>
<feature type="compositionally biased region" description="Basic residues" evidence="1">
    <location>
        <begin position="245"/>
        <end position="272"/>
    </location>
</feature>
<evidence type="ECO:0000313" key="3">
    <source>
        <dbReference type="EMBL" id="QHU14513.1"/>
    </source>
</evidence>
<dbReference type="AlphaFoldDB" id="A0A6C0KAU2"/>
<dbReference type="InterPro" id="IPR004821">
    <property type="entry name" value="Cyt_trans-like"/>
</dbReference>
<feature type="region of interest" description="Disordered" evidence="1">
    <location>
        <begin position="235"/>
        <end position="272"/>
    </location>
</feature>